<comment type="caution">
    <text evidence="2">The sequence shown here is derived from an EMBL/GenBank/DDBJ whole genome shotgun (WGS) entry which is preliminary data.</text>
</comment>
<dbReference type="Proteomes" id="UP000287239">
    <property type="component" value="Unassembled WGS sequence"/>
</dbReference>
<dbReference type="GO" id="GO:0005525">
    <property type="term" value="F:GTP binding"/>
    <property type="evidence" value="ECO:0007669"/>
    <property type="project" value="InterPro"/>
</dbReference>
<protein>
    <recommendedName>
        <fullName evidence="1">G domain-containing protein</fullName>
    </recommendedName>
</protein>
<dbReference type="Gene3D" id="3.40.50.300">
    <property type="entry name" value="P-loop containing nucleotide triphosphate hydrolases"/>
    <property type="match status" value="1"/>
</dbReference>
<evidence type="ECO:0000313" key="3">
    <source>
        <dbReference type="Proteomes" id="UP000287239"/>
    </source>
</evidence>
<dbReference type="InterPro" id="IPR006073">
    <property type="entry name" value="GTP-bd"/>
</dbReference>
<evidence type="ECO:0000313" key="2">
    <source>
        <dbReference type="EMBL" id="RST95703.1"/>
    </source>
</evidence>
<proteinExistence type="predicted"/>
<gene>
    <name evidence="2" type="ORF">CBF35_06960</name>
</gene>
<dbReference type="GeneID" id="98568105"/>
<dbReference type="InterPro" id="IPR027417">
    <property type="entry name" value="P-loop_NTPase"/>
</dbReference>
<dbReference type="SUPFAM" id="SSF52540">
    <property type="entry name" value="P-loop containing nucleoside triphosphate hydrolases"/>
    <property type="match status" value="1"/>
</dbReference>
<accession>A0A429ZPR0</accession>
<dbReference type="EMBL" id="NGJU01000009">
    <property type="protein sequence ID" value="RST95703.1"/>
    <property type="molecule type" value="Genomic_DNA"/>
</dbReference>
<name>A0A429ZPR0_9ENTE</name>
<dbReference type="AlphaFoldDB" id="A0A429ZPR0"/>
<dbReference type="Pfam" id="PF01926">
    <property type="entry name" value="MMR_HSR1"/>
    <property type="match status" value="1"/>
</dbReference>
<evidence type="ECO:0000259" key="1">
    <source>
        <dbReference type="Pfam" id="PF01926"/>
    </source>
</evidence>
<keyword evidence="3" id="KW-1185">Reference proteome</keyword>
<feature type="domain" description="G" evidence="1">
    <location>
        <begin position="15"/>
        <end position="135"/>
    </location>
</feature>
<reference evidence="2 3" key="1">
    <citation type="submission" date="2017-05" db="EMBL/GenBank/DDBJ databases">
        <title>Vagococcus spp. assemblies.</title>
        <authorList>
            <person name="Gulvik C.A."/>
        </authorList>
    </citation>
    <scope>NUCLEOTIDE SEQUENCE [LARGE SCALE GENOMIC DNA]</scope>
    <source>
        <strain evidence="2 3">NCFB 2777</strain>
    </source>
</reference>
<dbReference type="OrthoDB" id="9255830at2"/>
<organism evidence="2 3">
    <name type="scientific">Vagococcus salmoninarum</name>
    <dbReference type="NCBI Taxonomy" id="2739"/>
    <lineage>
        <taxon>Bacteria</taxon>
        <taxon>Bacillati</taxon>
        <taxon>Bacillota</taxon>
        <taxon>Bacilli</taxon>
        <taxon>Lactobacillales</taxon>
        <taxon>Enterococcaceae</taxon>
        <taxon>Vagococcus</taxon>
    </lineage>
</organism>
<dbReference type="RefSeq" id="WP_126779487.1">
    <property type="nucleotide sequence ID" value="NZ_NGJU01000009.1"/>
</dbReference>
<sequence>MKSLKPLPSDQPLNILIAGKTGVGKSTLINSVFGEELTKTALGKPETEQVIKITNPNSLVNIYDTRGFELAKEGRKISQQEIDDLINSLYLAGQSEDYLHVIWYCINAQSKRIESTELKLISHFSKKVSVILVLTQAYGQESEKFKEILAEMPELKVVRILPVVAETVKLSISDVPVTGLSQLVDETYQLLPEAVAQSFISSQKVSMQIKVQTAHKIALAYIATTFGSSFVPIPFADALALVPIQVAMLTHLTKVFNLPIKKSVLTNLTAVILGTSLTTHLGRYVSGSLFKLIPGAGSVGGGVISGGVAAIITQVLATSYIQVLKIVAEGQAVGQKFTNREIIDLTKKQYKKALKKSK</sequence>